<feature type="non-terminal residue" evidence="8">
    <location>
        <position position="65"/>
    </location>
</feature>
<organism evidence="8 9">
    <name type="scientific">Pipistrellus nathusii</name>
    <name type="common">Nathusius' pipistrelle</name>
    <dbReference type="NCBI Taxonomy" id="59473"/>
    <lineage>
        <taxon>Eukaryota</taxon>
        <taxon>Metazoa</taxon>
        <taxon>Chordata</taxon>
        <taxon>Craniata</taxon>
        <taxon>Vertebrata</taxon>
        <taxon>Euteleostomi</taxon>
        <taxon>Mammalia</taxon>
        <taxon>Eutheria</taxon>
        <taxon>Laurasiatheria</taxon>
        <taxon>Chiroptera</taxon>
        <taxon>Yangochiroptera</taxon>
        <taxon>Vespertilionidae</taxon>
        <taxon>Pipistrellus</taxon>
    </lineage>
</organism>
<keyword evidence="3 6" id="KW-0964">Secreted</keyword>
<proteinExistence type="inferred from homology"/>
<sequence>MKTILFLLAVFLLLAPARNMFFHRKCSNLKGRCAESCQKNEELIALCQRALKCCLILQPCSNSDN</sequence>
<evidence type="ECO:0000256" key="2">
    <source>
        <dbReference type="ARBA" id="ARBA00007371"/>
    </source>
</evidence>
<protein>
    <recommendedName>
        <fullName evidence="6">Beta-defensin</fullName>
    </recommendedName>
</protein>
<keyword evidence="9" id="KW-1185">Reference proteome</keyword>
<feature type="chain" id="PRO_5044996545" description="Beta-defensin" evidence="6">
    <location>
        <begin position="20"/>
        <end position="65"/>
    </location>
</feature>
<keyword evidence="6" id="KW-0044">Antibiotic</keyword>
<evidence type="ECO:0000259" key="7">
    <source>
        <dbReference type="Pfam" id="PF13841"/>
    </source>
</evidence>
<evidence type="ECO:0000256" key="1">
    <source>
        <dbReference type="ARBA" id="ARBA00004613"/>
    </source>
</evidence>
<comment type="subcellular location">
    <subcellularLocation>
        <location evidence="1 6">Secreted</location>
    </subcellularLocation>
</comment>
<feature type="domain" description="Beta-defensin" evidence="7">
    <location>
        <begin position="25"/>
        <end position="54"/>
    </location>
</feature>
<evidence type="ECO:0000256" key="3">
    <source>
        <dbReference type="ARBA" id="ARBA00022525"/>
    </source>
</evidence>
<gene>
    <name evidence="8" type="ORF">MPIPNATIZW_LOCUS10452</name>
</gene>
<evidence type="ECO:0000256" key="5">
    <source>
        <dbReference type="ARBA" id="ARBA00023157"/>
    </source>
</evidence>
<dbReference type="Gene3D" id="3.10.360.10">
    <property type="entry name" value="Antimicrobial Peptide, Beta-defensin 2, Chain A"/>
    <property type="match status" value="1"/>
</dbReference>
<accession>A0ABN9ZV65</accession>
<keyword evidence="5" id="KW-1015">Disulfide bond</keyword>
<name>A0ABN9ZV65_PIPNA</name>
<dbReference type="EMBL" id="OY882859">
    <property type="protein sequence ID" value="CAK6442146.1"/>
    <property type="molecule type" value="Genomic_DNA"/>
</dbReference>
<keyword evidence="4 6" id="KW-0732">Signal</keyword>
<evidence type="ECO:0000256" key="4">
    <source>
        <dbReference type="ARBA" id="ARBA00022729"/>
    </source>
</evidence>
<dbReference type="InterPro" id="IPR025933">
    <property type="entry name" value="Beta_defensin_dom"/>
</dbReference>
<evidence type="ECO:0000313" key="9">
    <source>
        <dbReference type="Proteomes" id="UP001314169"/>
    </source>
</evidence>
<evidence type="ECO:0000256" key="6">
    <source>
        <dbReference type="RuleBase" id="RU231113"/>
    </source>
</evidence>
<dbReference type="Pfam" id="PF13841">
    <property type="entry name" value="Defensin_beta_2"/>
    <property type="match status" value="1"/>
</dbReference>
<feature type="non-terminal residue" evidence="8">
    <location>
        <position position="1"/>
    </location>
</feature>
<comment type="similarity">
    <text evidence="2 6">Belongs to the beta-defensin family.</text>
</comment>
<keyword evidence="6" id="KW-0211">Defensin</keyword>
<dbReference type="Proteomes" id="UP001314169">
    <property type="component" value="Chromosome 2"/>
</dbReference>
<feature type="signal peptide" evidence="6">
    <location>
        <begin position="1"/>
        <end position="19"/>
    </location>
</feature>
<comment type="function">
    <text evidence="6">Has antibacterial activity.</text>
</comment>
<reference evidence="8" key="1">
    <citation type="submission" date="2023-12" db="EMBL/GenBank/DDBJ databases">
        <authorList>
            <person name="Brown T."/>
        </authorList>
    </citation>
    <scope>NUCLEOTIDE SEQUENCE</scope>
</reference>
<keyword evidence="6" id="KW-0929">Antimicrobial</keyword>
<evidence type="ECO:0000313" key="8">
    <source>
        <dbReference type="EMBL" id="CAK6442146.1"/>
    </source>
</evidence>